<keyword evidence="1" id="KW-0812">Transmembrane</keyword>
<dbReference type="VEuPathDB" id="VectorBase:ISCW016942"/>
<feature type="signal peptide" evidence="2">
    <location>
        <begin position="1"/>
        <end position="20"/>
    </location>
</feature>
<gene>
    <name evidence="4" type="ORF">IscW_ISCW016942</name>
</gene>
<keyword evidence="6" id="KW-1185">Reference proteome</keyword>
<dbReference type="AlphaFoldDB" id="B7PDH6"/>
<dbReference type="EMBL" id="ABJB010432648">
    <property type="status" value="NOT_ANNOTATED_CDS"/>
    <property type="molecule type" value="Genomic_DNA"/>
</dbReference>
<name>B7PDH6_IXOSC</name>
<keyword evidence="1" id="KW-0472">Membrane</keyword>
<dbReference type="HOGENOM" id="CLU_1526868_0_0_1"/>
<feature type="chain" id="PRO_5014567982" description="EB domain-containing protein" evidence="2">
    <location>
        <begin position="21"/>
        <end position="176"/>
    </location>
</feature>
<accession>B7PDH6</accession>
<dbReference type="InParanoid" id="B7PDH6"/>
<evidence type="ECO:0000256" key="2">
    <source>
        <dbReference type="SAM" id="SignalP"/>
    </source>
</evidence>
<feature type="domain" description="EB" evidence="3">
    <location>
        <begin position="74"/>
        <end position="118"/>
    </location>
</feature>
<evidence type="ECO:0000313" key="5">
    <source>
        <dbReference type="EnsemblMetazoa" id="ISCW016942-PA"/>
    </source>
</evidence>
<dbReference type="EnsemblMetazoa" id="ISCW016942-RA">
    <property type="protein sequence ID" value="ISCW016942-PA"/>
    <property type="gene ID" value="ISCW016942"/>
</dbReference>
<proteinExistence type="predicted"/>
<evidence type="ECO:0000313" key="4">
    <source>
        <dbReference type="EMBL" id="EEC04648.1"/>
    </source>
</evidence>
<evidence type="ECO:0000259" key="3">
    <source>
        <dbReference type="Pfam" id="PF01683"/>
    </source>
</evidence>
<dbReference type="EMBL" id="DS689861">
    <property type="protein sequence ID" value="EEC04648.1"/>
    <property type="molecule type" value="Genomic_DNA"/>
</dbReference>
<organism>
    <name type="scientific">Ixodes scapularis</name>
    <name type="common">Black-legged tick</name>
    <name type="synonym">Deer tick</name>
    <dbReference type="NCBI Taxonomy" id="6945"/>
    <lineage>
        <taxon>Eukaryota</taxon>
        <taxon>Metazoa</taxon>
        <taxon>Ecdysozoa</taxon>
        <taxon>Arthropoda</taxon>
        <taxon>Chelicerata</taxon>
        <taxon>Arachnida</taxon>
        <taxon>Acari</taxon>
        <taxon>Parasitiformes</taxon>
        <taxon>Ixodida</taxon>
        <taxon>Ixodoidea</taxon>
        <taxon>Ixodidae</taxon>
        <taxon>Ixodinae</taxon>
        <taxon>Ixodes</taxon>
    </lineage>
</organism>
<feature type="transmembrane region" description="Helical" evidence="1">
    <location>
        <begin position="130"/>
        <end position="152"/>
    </location>
</feature>
<keyword evidence="1" id="KW-1133">Transmembrane helix</keyword>
<keyword evidence="2" id="KW-0732">Signal</keyword>
<dbReference type="Proteomes" id="UP000001555">
    <property type="component" value="Unassembled WGS sequence"/>
</dbReference>
<evidence type="ECO:0000256" key="1">
    <source>
        <dbReference type="SAM" id="Phobius"/>
    </source>
</evidence>
<dbReference type="VEuPathDB" id="VectorBase:ISCI016942"/>
<reference evidence="5" key="2">
    <citation type="submission" date="2020-05" db="UniProtKB">
        <authorList>
            <consortium name="EnsemblMetazoa"/>
        </authorList>
    </citation>
    <scope>IDENTIFICATION</scope>
    <source>
        <strain evidence="5">wikel</strain>
    </source>
</reference>
<sequence>MLLGGLLGVIVLTNFQRASGKAAARSIPKSRKTTYDLLKSEPCNTDQTCSLRDPESRCLEQFCVCQPGFTDVSGDRCKKLVQLGDVCTENHVCAGDAIQCVDERCICERGFNENEGACLKTDPARATSKLVLYIVGVATLIFIVGGVSSMLYTQIRQRHIKDQACDNCFLVQCTIL</sequence>
<protein>
    <recommendedName>
        <fullName evidence="3">EB domain-containing protein</fullName>
    </recommendedName>
</protein>
<dbReference type="InterPro" id="IPR006149">
    <property type="entry name" value="EB_dom"/>
</dbReference>
<evidence type="ECO:0000313" key="6">
    <source>
        <dbReference type="Proteomes" id="UP000001555"/>
    </source>
</evidence>
<dbReference type="PaxDb" id="6945-B7PDH6"/>
<reference evidence="4 6" key="1">
    <citation type="submission" date="2008-03" db="EMBL/GenBank/DDBJ databases">
        <title>Annotation of Ixodes scapularis.</title>
        <authorList>
            <consortium name="Ixodes scapularis Genome Project Consortium"/>
            <person name="Caler E."/>
            <person name="Hannick L.I."/>
            <person name="Bidwell S."/>
            <person name="Joardar V."/>
            <person name="Thiagarajan M."/>
            <person name="Amedeo P."/>
            <person name="Galinsky K.J."/>
            <person name="Schobel S."/>
            <person name="Inman J."/>
            <person name="Hostetler J."/>
            <person name="Miller J."/>
            <person name="Hammond M."/>
            <person name="Megy K."/>
            <person name="Lawson D."/>
            <person name="Kodira C."/>
            <person name="Sutton G."/>
            <person name="Meyer J."/>
            <person name="Hill C.A."/>
            <person name="Birren B."/>
            <person name="Nene V."/>
            <person name="Collins F."/>
            <person name="Alarcon-Chaidez F."/>
            <person name="Wikel S."/>
            <person name="Strausberg R."/>
        </authorList>
    </citation>
    <scope>NUCLEOTIDE SEQUENCE [LARGE SCALE GENOMIC DNA]</scope>
    <source>
        <strain evidence="6">Wikel</strain>
        <strain evidence="4">Wikel colony</strain>
    </source>
</reference>
<dbReference type="Pfam" id="PF01683">
    <property type="entry name" value="EB"/>
    <property type="match status" value="1"/>
</dbReference>